<keyword evidence="8" id="KW-1133">Transmembrane helix</keyword>
<keyword evidence="6 7" id="KW-0998">Cell outer membrane</keyword>
<keyword evidence="12" id="KW-1185">Reference proteome</keyword>
<dbReference type="InterPro" id="IPR036942">
    <property type="entry name" value="Beta-barrel_TonB_sf"/>
</dbReference>
<keyword evidence="2 7" id="KW-0813">Transport</keyword>
<keyword evidence="5 7" id="KW-0472">Membrane</keyword>
<dbReference type="Pfam" id="PF07660">
    <property type="entry name" value="STN"/>
    <property type="match status" value="1"/>
</dbReference>
<evidence type="ECO:0000256" key="8">
    <source>
        <dbReference type="SAM" id="Phobius"/>
    </source>
</evidence>
<evidence type="ECO:0000313" key="11">
    <source>
        <dbReference type="EMBL" id="SEG14046.1"/>
    </source>
</evidence>
<dbReference type="Pfam" id="PF07715">
    <property type="entry name" value="Plug"/>
    <property type="match status" value="1"/>
</dbReference>
<evidence type="ECO:0000259" key="10">
    <source>
        <dbReference type="Pfam" id="PF07715"/>
    </source>
</evidence>
<dbReference type="InterPro" id="IPR023996">
    <property type="entry name" value="TonB-dep_OMP_SusC/RagA"/>
</dbReference>
<dbReference type="Gene3D" id="2.170.130.10">
    <property type="entry name" value="TonB-dependent receptor, plug domain"/>
    <property type="match status" value="1"/>
</dbReference>
<keyword evidence="3 7" id="KW-1134">Transmembrane beta strand</keyword>
<dbReference type="OrthoDB" id="9768177at2"/>
<dbReference type="InterPro" id="IPR039426">
    <property type="entry name" value="TonB-dep_rcpt-like"/>
</dbReference>
<dbReference type="InterPro" id="IPR012910">
    <property type="entry name" value="Plug_dom"/>
</dbReference>
<dbReference type="NCBIfam" id="TIGR04056">
    <property type="entry name" value="OMP_RagA_SusC"/>
    <property type="match status" value="1"/>
</dbReference>
<comment type="similarity">
    <text evidence="7">Belongs to the TonB-dependent receptor family.</text>
</comment>
<dbReference type="AlphaFoldDB" id="A0A1H5XS08"/>
<proteinExistence type="inferred from homology"/>
<feature type="domain" description="Secretin/TonB short N-terminal" evidence="9">
    <location>
        <begin position="76"/>
        <end position="126"/>
    </location>
</feature>
<dbReference type="InterPro" id="IPR011662">
    <property type="entry name" value="Secretin/TonB_short_N"/>
</dbReference>
<evidence type="ECO:0000256" key="7">
    <source>
        <dbReference type="PROSITE-ProRule" id="PRU01360"/>
    </source>
</evidence>
<dbReference type="RefSeq" id="WP_103906007.1">
    <property type="nucleotide sequence ID" value="NZ_CP049246.1"/>
</dbReference>
<dbReference type="SUPFAM" id="SSF49464">
    <property type="entry name" value="Carboxypeptidase regulatory domain-like"/>
    <property type="match status" value="1"/>
</dbReference>
<dbReference type="Proteomes" id="UP000236731">
    <property type="component" value="Unassembled WGS sequence"/>
</dbReference>
<feature type="transmembrane region" description="Helical" evidence="8">
    <location>
        <begin position="30"/>
        <end position="49"/>
    </location>
</feature>
<evidence type="ECO:0000256" key="6">
    <source>
        <dbReference type="ARBA" id="ARBA00023237"/>
    </source>
</evidence>
<dbReference type="Pfam" id="PF13715">
    <property type="entry name" value="CarbopepD_reg_2"/>
    <property type="match status" value="1"/>
</dbReference>
<dbReference type="Gene3D" id="3.55.50.30">
    <property type="match status" value="1"/>
</dbReference>
<evidence type="ECO:0000313" key="12">
    <source>
        <dbReference type="Proteomes" id="UP000236731"/>
    </source>
</evidence>
<dbReference type="NCBIfam" id="TIGR04057">
    <property type="entry name" value="SusC_RagA_signa"/>
    <property type="match status" value="1"/>
</dbReference>
<dbReference type="InterPro" id="IPR023997">
    <property type="entry name" value="TonB-dep_OMP_SusC/RagA_CS"/>
</dbReference>
<dbReference type="GO" id="GO:0009279">
    <property type="term" value="C:cell outer membrane"/>
    <property type="evidence" value="ECO:0007669"/>
    <property type="project" value="UniProtKB-SubCell"/>
</dbReference>
<evidence type="ECO:0000256" key="5">
    <source>
        <dbReference type="ARBA" id="ARBA00023136"/>
    </source>
</evidence>
<dbReference type="SUPFAM" id="SSF56935">
    <property type="entry name" value="Porins"/>
    <property type="match status" value="1"/>
</dbReference>
<comment type="subcellular location">
    <subcellularLocation>
        <location evidence="1 7">Cell outer membrane</location>
        <topology evidence="1 7">Multi-pass membrane protein</topology>
    </subcellularLocation>
</comment>
<dbReference type="PROSITE" id="PS52016">
    <property type="entry name" value="TONB_DEPENDENT_REC_3"/>
    <property type="match status" value="1"/>
</dbReference>
<evidence type="ECO:0000256" key="3">
    <source>
        <dbReference type="ARBA" id="ARBA00022452"/>
    </source>
</evidence>
<dbReference type="EMBL" id="FNUT01000005">
    <property type="protein sequence ID" value="SEG14046.1"/>
    <property type="molecule type" value="Genomic_DNA"/>
</dbReference>
<feature type="domain" description="TonB-dependent receptor plug" evidence="10">
    <location>
        <begin position="229"/>
        <end position="356"/>
    </location>
</feature>
<gene>
    <name evidence="11" type="ORF">SAMN05421877_10587</name>
</gene>
<reference evidence="12" key="1">
    <citation type="submission" date="2016-10" db="EMBL/GenBank/DDBJ databases">
        <authorList>
            <person name="Varghese N."/>
            <person name="Submissions S."/>
        </authorList>
    </citation>
    <scope>NUCLEOTIDE SEQUENCE [LARGE SCALE GENOMIC DNA]</scope>
    <source>
        <strain evidence="12">DSM 22361</strain>
    </source>
</reference>
<dbReference type="Gene3D" id="2.40.170.20">
    <property type="entry name" value="TonB-dependent receptor, beta-barrel domain"/>
    <property type="match status" value="1"/>
</dbReference>
<protein>
    <submittedName>
        <fullName evidence="11">TonB-linked outer membrane protein, SusC/RagA family</fullName>
    </submittedName>
</protein>
<evidence type="ECO:0000256" key="2">
    <source>
        <dbReference type="ARBA" id="ARBA00022448"/>
    </source>
</evidence>
<dbReference type="InterPro" id="IPR008969">
    <property type="entry name" value="CarboxyPept-like_regulatory"/>
</dbReference>
<sequence>MIAKKIDADQFACQGIGKPRKKRFVRLLRLKFFFLTFLCVNLQSFAAIFGQEITLSVRNASLKSVLNEIQKQSECNILANESYFRNAKAVTVDLRNATLSKALEEVFKNQPITYTIQNNIITLVPARSNSGSTAPAAAQTVATGTVRGNNGPLEGVTVREKGTNNRAATNGSGQFSLRVSSAQPVLQFTNVGYQTREVTYRGTPLNVTLSSSDENIDEVVITGYQTIRKRTFTGASTTLKAEDIRRDGVADVSRMLEGQVAGVTVQNVSGTFGAAPKIRVRGATSITGENKPLWVVDGIVLEDVVNISNEQLSTGDPSTLLGSAVAGINPDDIETFEILKDAAATSLYGARAMNGVVVITTKKGKAGKLVTSYTGNFTTSLKPSYNSFDILDSYNQMKIFNEMDMKGWLTYTNVLLQPRYGVYGTMAKELGYNEDTGGFNLTNDPDAKAKYLDRFARINTNWFDALFNNSLRHEHALSLSGGSEKIQTYASASILEDAGWAKGNEARRLTANLRTTFKPNDKLTYGFLANAYIRDQNAPGTLQRSTKEQGGFNREFDINPFTYALNTSRTTPIYNEDGSYFYVRNNFAPFNILEELDNNYMDIKSTDFKLQGELRYKILPSLTYSLDAAYRYVKTSQDHMIMENSNMPRAYRAGTIYDPAGENSTIAAINPYLFRIYNNAEAQPISVLPYGGFRNRNTVDMDNYTFRNSLNYNSKFGDDHRLDLFAFQELRYVERTNSEYRGVGYQYERGGVPNIDPTIFEYFASRGETYYDVQPTRERYLAFAGTGTYSYKDKINVGGTVRYDGTNAMGKSKIGRWLPTWNVSASWNVDGEPWFDNQDVLSSLKLRTSYGLVASIGIAKNSGLVLRNSLAPRPYITENEPIMNIERLANTELTWEKMYKWNIGTDMSFLNGRYTLTVDYYDHKSFDLIGELRTSSIGGETIKTANYANLTAKGLEVTVGATVVKNDDWRYHTSLNFGYNVSNIEDLRGNPTINTLSSPNGGPLQGYPQRGLFSVKYIGLNPVNGAPVFVNQDGVIGNNVYMNSPFISNLVYDGPIDPTLSGGFNHIVSYKNLQLNLLITGSMGNKIRMNPAFFDNYTDLNALSWDFVNRWVLNSDNEVPSILGKREAQLLAGQYPNSAYNFSDPRVADGGFIRLKQVRLSYNLPSKWVQGIKFQNASVSLVGNNIWLIYADDRLNGQDPEFFASGGVALPLSRDYTFSLKLGF</sequence>
<keyword evidence="4 7" id="KW-0812">Transmembrane</keyword>
<name>A0A1H5XS08_9SPHI</name>
<evidence type="ECO:0000256" key="4">
    <source>
        <dbReference type="ARBA" id="ARBA00022692"/>
    </source>
</evidence>
<accession>A0A1H5XS08</accession>
<evidence type="ECO:0000256" key="1">
    <source>
        <dbReference type="ARBA" id="ARBA00004571"/>
    </source>
</evidence>
<evidence type="ECO:0000259" key="9">
    <source>
        <dbReference type="Pfam" id="PF07660"/>
    </source>
</evidence>
<dbReference type="InterPro" id="IPR037066">
    <property type="entry name" value="Plug_dom_sf"/>
</dbReference>
<organism evidence="11 12">
    <name type="scientific">Sphingobacterium lactis</name>
    <dbReference type="NCBI Taxonomy" id="797291"/>
    <lineage>
        <taxon>Bacteria</taxon>
        <taxon>Pseudomonadati</taxon>
        <taxon>Bacteroidota</taxon>
        <taxon>Sphingobacteriia</taxon>
        <taxon>Sphingobacteriales</taxon>
        <taxon>Sphingobacteriaceae</taxon>
        <taxon>Sphingobacterium</taxon>
    </lineage>
</organism>